<keyword evidence="2 6" id="KW-0732">Signal</keyword>
<protein>
    <recommendedName>
        <fullName evidence="7">Chitin-binding type-2 domain-containing protein</fullName>
    </recommendedName>
</protein>
<keyword evidence="5" id="KW-0325">Glycoprotein</keyword>
<dbReference type="InterPro" id="IPR036508">
    <property type="entry name" value="Chitin-bd_dom_sf"/>
</dbReference>
<feature type="chain" id="PRO_5045314151" description="Chitin-binding type-2 domain-containing protein" evidence="6">
    <location>
        <begin position="31"/>
        <end position="106"/>
    </location>
</feature>
<evidence type="ECO:0000313" key="8">
    <source>
        <dbReference type="EMBL" id="GAA2695227.1"/>
    </source>
</evidence>
<dbReference type="RefSeq" id="WP_344585272.1">
    <property type="nucleotide sequence ID" value="NZ_BAAARK010000082.1"/>
</dbReference>
<evidence type="ECO:0000313" key="9">
    <source>
        <dbReference type="Proteomes" id="UP001500994"/>
    </source>
</evidence>
<dbReference type="Proteomes" id="UP001500994">
    <property type="component" value="Unassembled WGS sequence"/>
</dbReference>
<dbReference type="Gene3D" id="2.170.140.10">
    <property type="entry name" value="Chitin binding domain"/>
    <property type="match status" value="1"/>
</dbReference>
<name>A0ABN3T8J2_9ACTN</name>
<keyword evidence="9" id="KW-1185">Reference proteome</keyword>
<dbReference type="PROSITE" id="PS50940">
    <property type="entry name" value="CHIT_BIND_II"/>
    <property type="match status" value="1"/>
</dbReference>
<evidence type="ECO:0000256" key="1">
    <source>
        <dbReference type="ARBA" id="ARBA00022669"/>
    </source>
</evidence>
<evidence type="ECO:0000256" key="4">
    <source>
        <dbReference type="ARBA" id="ARBA00023157"/>
    </source>
</evidence>
<sequence>MTVPPKALLGPLAALVLALAAFLPSQAATAATMSDAHRTAPPVCTREGEMIADPDDPHWLYHCSNGVAYHKLCPAGLHFNPFLETCDWPEHANNPAATTGSGQPAG</sequence>
<evidence type="ECO:0000256" key="6">
    <source>
        <dbReference type="SAM" id="SignalP"/>
    </source>
</evidence>
<dbReference type="SMART" id="SM00494">
    <property type="entry name" value="ChtBD2"/>
    <property type="match status" value="1"/>
</dbReference>
<proteinExistence type="predicted"/>
<gene>
    <name evidence="8" type="ORF">GCM10009864_82600</name>
</gene>
<dbReference type="PANTHER" id="PTHR23301:SF0">
    <property type="entry name" value="CHITIN-BINDING TYPE-2 DOMAIN-CONTAINING PROTEIN-RELATED"/>
    <property type="match status" value="1"/>
</dbReference>
<accession>A0ABN3T8J2</accession>
<dbReference type="InterPro" id="IPR002557">
    <property type="entry name" value="Chitin-bd_dom"/>
</dbReference>
<dbReference type="EMBL" id="BAAARK010000082">
    <property type="protein sequence ID" value="GAA2695227.1"/>
    <property type="molecule type" value="Genomic_DNA"/>
</dbReference>
<keyword evidence="4" id="KW-1015">Disulfide bond</keyword>
<dbReference type="Pfam" id="PF01607">
    <property type="entry name" value="CBM_14"/>
    <property type="match status" value="1"/>
</dbReference>
<evidence type="ECO:0000256" key="2">
    <source>
        <dbReference type="ARBA" id="ARBA00022729"/>
    </source>
</evidence>
<dbReference type="InterPro" id="IPR051940">
    <property type="entry name" value="Chitin_bind-dev_reg"/>
</dbReference>
<keyword evidence="3" id="KW-0677">Repeat</keyword>
<evidence type="ECO:0000256" key="5">
    <source>
        <dbReference type="ARBA" id="ARBA00023180"/>
    </source>
</evidence>
<keyword evidence="1" id="KW-0147">Chitin-binding</keyword>
<comment type="caution">
    <text evidence="8">The sequence shown here is derived from an EMBL/GenBank/DDBJ whole genome shotgun (WGS) entry which is preliminary data.</text>
</comment>
<reference evidence="8 9" key="1">
    <citation type="journal article" date="2019" name="Int. J. Syst. Evol. Microbiol.">
        <title>The Global Catalogue of Microorganisms (GCM) 10K type strain sequencing project: providing services to taxonomists for standard genome sequencing and annotation.</title>
        <authorList>
            <consortium name="The Broad Institute Genomics Platform"/>
            <consortium name="The Broad Institute Genome Sequencing Center for Infectious Disease"/>
            <person name="Wu L."/>
            <person name="Ma J."/>
        </authorList>
    </citation>
    <scope>NUCLEOTIDE SEQUENCE [LARGE SCALE GENOMIC DNA]</scope>
    <source>
        <strain evidence="8 9">JCM 16374</strain>
    </source>
</reference>
<feature type="signal peptide" evidence="6">
    <location>
        <begin position="1"/>
        <end position="30"/>
    </location>
</feature>
<evidence type="ECO:0000256" key="3">
    <source>
        <dbReference type="ARBA" id="ARBA00022737"/>
    </source>
</evidence>
<organism evidence="8 9">
    <name type="scientific">Streptomyces lunalinharesii</name>
    <dbReference type="NCBI Taxonomy" id="333384"/>
    <lineage>
        <taxon>Bacteria</taxon>
        <taxon>Bacillati</taxon>
        <taxon>Actinomycetota</taxon>
        <taxon>Actinomycetes</taxon>
        <taxon>Kitasatosporales</taxon>
        <taxon>Streptomycetaceae</taxon>
        <taxon>Streptomyces</taxon>
    </lineage>
</organism>
<feature type="domain" description="Chitin-binding type-2" evidence="7">
    <location>
        <begin position="41"/>
        <end position="96"/>
    </location>
</feature>
<evidence type="ECO:0000259" key="7">
    <source>
        <dbReference type="PROSITE" id="PS50940"/>
    </source>
</evidence>
<dbReference type="SUPFAM" id="SSF57625">
    <property type="entry name" value="Invertebrate chitin-binding proteins"/>
    <property type="match status" value="1"/>
</dbReference>
<dbReference type="PANTHER" id="PTHR23301">
    <property type="entry name" value="CHITIN BINDING PERITROPHIN-A"/>
    <property type="match status" value="1"/>
</dbReference>